<keyword evidence="1" id="KW-0732">Signal</keyword>
<accession>A0A3S7WV57</accession>
<dbReference type="EMBL" id="CP029517">
    <property type="protein sequence ID" value="AYU78070.1"/>
    <property type="molecule type" value="Genomic_DNA"/>
</dbReference>
<feature type="signal peptide" evidence="1">
    <location>
        <begin position="1"/>
        <end position="19"/>
    </location>
</feature>
<evidence type="ECO:0000313" key="3">
    <source>
        <dbReference type="Proteomes" id="UP000274082"/>
    </source>
</evidence>
<dbReference type="VEuPathDB" id="TriTrypDB:LDHU3_18.1790"/>
<name>A0A3S7WV57_LEIDO</name>
<protein>
    <submittedName>
        <fullName evidence="2">Uncharacterized protein</fullName>
    </submittedName>
</protein>
<evidence type="ECO:0000256" key="1">
    <source>
        <dbReference type="SAM" id="SignalP"/>
    </source>
</evidence>
<proteinExistence type="predicted"/>
<organism evidence="2 3">
    <name type="scientific">Leishmania donovani</name>
    <dbReference type="NCBI Taxonomy" id="5661"/>
    <lineage>
        <taxon>Eukaryota</taxon>
        <taxon>Discoba</taxon>
        <taxon>Euglenozoa</taxon>
        <taxon>Kinetoplastea</taxon>
        <taxon>Metakinetoplastina</taxon>
        <taxon>Trypanosomatida</taxon>
        <taxon>Trypanosomatidae</taxon>
        <taxon>Leishmaniinae</taxon>
        <taxon>Leishmania</taxon>
    </lineage>
</organism>
<reference evidence="2 3" key="1">
    <citation type="journal article" date="2018" name="Sci. Rep.">
        <title>A complete Leishmania donovani reference genome identifies novel genetic variations associated with virulence.</title>
        <authorList>
            <person name="Lypaczewski P."/>
            <person name="Hoshizaki J."/>
            <person name="Zhang W.-W."/>
            <person name="McCall L.-I."/>
            <person name="Torcivia-Rodriguez J."/>
            <person name="Simonyan V."/>
            <person name="Kaur A."/>
            <person name="Dewar K."/>
            <person name="Matlashewski G."/>
        </authorList>
    </citation>
    <scope>NUCLEOTIDE SEQUENCE [LARGE SCALE GENOMIC DNA]</scope>
    <source>
        <strain evidence="2 3">LdCL</strain>
    </source>
</reference>
<evidence type="ECO:0000313" key="2">
    <source>
        <dbReference type="EMBL" id="AYU78070.1"/>
    </source>
</evidence>
<sequence>MMRHIGAQVLALLARRACPSLPLVAGDCVLGQEDDADKLAKPAGALTPTAWIAGLAAGLRRQADSPRNRAARRHELRRGLLGGRGHARLCRDAWAHEAAGDRACLLPRRRLSGCIGLLRRRVAGGGGVGRGRCCCLRLRWRCGGPRPRQSPGPDLFCHVGDRTGVVAGTLRGVRGLLAAESAPRLTL</sequence>
<dbReference type="VEuPathDB" id="TriTrypDB:LdCL_180019400"/>
<feature type="chain" id="PRO_5019513982" evidence="1">
    <location>
        <begin position="20"/>
        <end position="187"/>
    </location>
</feature>
<gene>
    <name evidence="2" type="ORF">LdCL_180019400</name>
</gene>
<dbReference type="Proteomes" id="UP000274082">
    <property type="component" value="Chromosome 18"/>
</dbReference>
<keyword evidence="3" id="KW-1185">Reference proteome</keyword>
<dbReference type="AlphaFoldDB" id="A0A3S7WV57"/>